<dbReference type="CDD" id="cd08956">
    <property type="entry name" value="KR_3_FAS_SDR_x"/>
    <property type="match status" value="1"/>
</dbReference>
<dbReference type="PANTHER" id="PTHR43775:SF51">
    <property type="entry name" value="INACTIVE PHENOLPHTHIOCEROL SYNTHESIS POLYKETIDE SYNTHASE TYPE I PKS1-RELATED"/>
    <property type="match status" value="1"/>
</dbReference>
<proteinExistence type="predicted"/>
<dbReference type="InterPro" id="IPR013968">
    <property type="entry name" value="PKS_KR"/>
</dbReference>
<dbReference type="Proteomes" id="UP001156441">
    <property type="component" value="Unassembled WGS sequence"/>
</dbReference>
<dbReference type="InterPro" id="IPR050091">
    <property type="entry name" value="PKS_NRPS_Biosynth_Enz"/>
</dbReference>
<keyword evidence="4" id="KW-1185">Reference proteome</keyword>
<gene>
    <name evidence="3" type="ORF">JT362_35060</name>
</gene>
<feature type="non-terminal residue" evidence="3">
    <location>
        <position position="1"/>
    </location>
</feature>
<evidence type="ECO:0000259" key="2">
    <source>
        <dbReference type="SMART" id="SM00822"/>
    </source>
</evidence>
<dbReference type="SUPFAM" id="SSF51735">
    <property type="entry name" value="NAD(P)-binding Rossmann-fold domains"/>
    <property type="match status" value="2"/>
</dbReference>
<dbReference type="InterPro" id="IPR036291">
    <property type="entry name" value="NAD(P)-bd_dom_sf"/>
</dbReference>
<dbReference type="PANTHER" id="PTHR43775">
    <property type="entry name" value="FATTY ACID SYNTHASE"/>
    <property type="match status" value="1"/>
</dbReference>
<protein>
    <submittedName>
        <fullName evidence="3">SDR family NAD(P)-dependent oxidoreductase</fullName>
    </submittedName>
</protein>
<dbReference type="EMBL" id="JAFFZE010000048">
    <property type="protein sequence ID" value="MCT2588339.1"/>
    <property type="molecule type" value="Genomic_DNA"/>
</dbReference>
<dbReference type="InterPro" id="IPR057326">
    <property type="entry name" value="KR_dom"/>
</dbReference>
<feature type="domain" description="Ketoreductase" evidence="2">
    <location>
        <begin position="136"/>
        <end position="305"/>
    </location>
</feature>
<sequence>LLSDVESGAVLPEWVVYPVIPATDGTVPEQVRANLTQVLDLLQDWLQHPELGATRLAINTHNAIDTPDLDVTVAPVWGLVRSAQTEHPDRFALIDGTDFRAALATGEPQVTIRDGHARVPRLTKTTLPPPTTTLDGTVLVTGGTTGLGALTARHLVTHHHVRHLVLTSRRGPNTPGITNLVTELTNTGATVRVETCDVTNRDALATLLDTIDPPLQGVIHSAGTLDDTVLTSLNPERLHTVLAPKLDAAWHLHELTDPNTTLVLYSSVSGVLGGPGQANYAAANTFLDALAHHRTNTTAVSWGHWHTDTQLTGHL</sequence>
<dbReference type="Pfam" id="PF22953">
    <property type="entry name" value="SpnB_Rossmann"/>
    <property type="match status" value="1"/>
</dbReference>
<dbReference type="RefSeq" id="WP_260196308.1">
    <property type="nucleotide sequence ID" value="NZ_JAFFZE010000048.1"/>
</dbReference>
<dbReference type="InterPro" id="IPR055123">
    <property type="entry name" value="SpnB-like_Rossmann"/>
</dbReference>
<evidence type="ECO:0000313" key="3">
    <source>
        <dbReference type="EMBL" id="MCT2588339.1"/>
    </source>
</evidence>
<keyword evidence="1" id="KW-0808">Transferase</keyword>
<dbReference type="Gene3D" id="3.40.50.720">
    <property type="entry name" value="NAD(P)-binding Rossmann-like Domain"/>
    <property type="match status" value="1"/>
</dbReference>
<evidence type="ECO:0000256" key="1">
    <source>
        <dbReference type="ARBA" id="ARBA00022679"/>
    </source>
</evidence>
<comment type="caution">
    <text evidence="3">The sequence shown here is derived from an EMBL/GenBank/DDBJ whole genome shotgun (WGS) entry which is preliminary data.</text>
</comment>
<dbReference type="Pfam" id="PF08659">
    <property type="entry name" value="KR"/>
    <property type="match status" value="1"/>
</dbReference>
<accession>A0ABT2JM54</accession>
<dbReference type="SMART" id="SM00822">
    <property type="entry name" value="PKS_KR"/>
    <property type="match status" value="1"/>
</dbReference>
<name>A0ABT2JM54_9PSEU</name>
<organism evidence="3 4">
    <name type="scientific">Actinophytocola gossypii</name>
    <dbReference type="NCBI Taxonomy" id="2812003"/>
    <lineage>
        <taxon>Bacteria</taxon>
        <taxon>Bacillati</taxon>
        <taxon>Actinomycetota</taxon>
        <taxon>Actinomycetes</taxon>
        <taxon>Pseudonocardiales</taxon>
        <taxon>Pseudonocardiaceae</taxon>
    </lineage>
</organism>
<feature type="non-terminal residue" evidence="3">
    <location>
        <position position="315"/>
    </location>
</feature>
<reference evidence="3 4" key="1">
    <citation type="submission" date="2021-02" db="EMBL/GenBank/DDBJ databases">
        <title>Actinophytocola xerophila sp. nov., isolated from soil of cotton cropping field.</title>
        <authorList>
            <person name="Huang R."/>
            <person name="Chen X."/>
            <person name="Ge X."/>
            <person name="Liu W."/>
        </authorList>
    </citation>
    <scope>NUCLEOTIDE SEQUENCE [LARGE SCALE GENOMIC DNA]</scope>
    <source>
        <strain evidence="3 4">S1-96</strain>
    </source>
</reference>
<evidence type="ECO:0000313" key="4">
    <source>
        <dbReference type="Proteomes" id="UP001156441"/>
    </source>
</evidence>